<evidence type="ECO:0000256" key="2">
    <source>
        <dbReference type="ARBA" id="ARBA00008664"/>
    </source>
</evidence>
<evidence type="ECO:0000256" key="5">
    <source>
        <dbReference type="ARBA" id="ARBA00022963"/>
    </source>
</evidence>
<keyword evidence="9" id="KW-1185">Reference proteome</keyword>
<dbReference type="PANTHER" id="PTHR43856:SF1">
    <property type="entry name" value="MITOCHONDRIAL CARDIOLIPIN HYDROLASE"/>
    <property type="match status" value="1"/>
</dbReference>
<dbReference type="EMBL" id="JBBPCO010000001">
    <property type="protein sequence ID" value="MEK8088287.1"/>
    <property type="molecule type" value="Genomic_DNA"/>
</dbReference>
<keyword evidence="4" id="KW-0378">Hydrolase</keyword>
<dbReference type="InterPro" id="IPR025202">
    <property type="entry name" value="PLD-like_dom"/>
</dbReference>
<gene>
    <name evidence="8" type="ORF">WOB96_00780</name>
</gene>
<evidence type="ECO:0000313" key="8">
    <source>
        <dbReference type="EMBL" id="MEK8088287.1"/>
    </source>
</evidence>
<evidence type="ECO:0000259" key="7">
    <source>
        <dbReference type="PROSITE" id="PS50035"/>
    </source>
</evidence>
<dbReference type="InterPro" id="IPR001736">
    <property type="entry name" value="PLipase_D/transphosphatidylase"/>
</dbReference>
<dbReference type="PANTHER" id="PTHR43856">
    <property type="entry name" value="CARDIOLIPIN HYDROLASE"/>
    <property type="match status" value="1"/>
</dbReference>
<feature type="domain" description="PLD phosphodiesterase" evidence="7">
    <location>
        <begin position="144"/>
        <end position="171"/>
    </location>
</feature>
<comment type="similarity">
    <text evidence="2">Belongs to the phospholipase D family.</text>
</comment>
<reference evidence="8 9" key="1">
    <citation type="submission" date="2024-04" db="EMBL/GenBank/DDBJ databases">
        <authorList>
            <person name="Abashina T."/>
            <person name="Shaikin A."/>
        </authorList>
    </citation>
    <scope>NUCLEOTIDE SEQUENCE [LARGE SCALE GENOMIC DNA]</scope>
    <source>
        <strain evidence="8 9">AAFK</strain>
    </source>
</reference>
<keyword evidence="5" id="KW-0442">Lipid degradation</keyword>
<sequence length="213" mass="23125">MRRGFGARRKLGVGAVLVMLAFTALAEGGFYHKVRESVGEWTGLLSARAPASPQTLNAQGSITVAFSPKGGATQAVVDAIRGAKERIWVQAYSFTSAPIAQALVQAHGRGVKVIAVLDKSQRTANYSEADYLANHAVPTYIDDQHAIAHNKIMVIDGDTLITGSFNFTKAGEKSNAENLLIFRGNPALVDLYGQNFQHHRAHSTEFRNRRGYD</sequence>
<organism evidence="8 9">
    <name type="scientific">Thermithiobacillus plumbiphilus</name>
    <dbReference type="NCBI Taxonomy" id="1729899"/>
    <lineage>
        <taxon>Bacteria</taxon>
        <taxon>Pseudomonadati</taxon>
        <taxon>Pseudomonadota</taxon>
        <taxon>Acidithiobacillia</taxon>
        <taxon>Acidithiobacillales</taxon>
        <taxon>Thermithiobacillaceae</taxon>
        <taxon>Thermithiobacillus</taxon>
    </lineage>
</organism>
<evidence type="ECO:0000256" key="1">
    <source>
        <dbReference type="ARBA" id="ARBA00000798"/>
    </source>
</evidence>
<keyword evidence="6" id="KW-0443">Lipid metabolism</keyword>
<dbReference type="PROSITE" id="PS50035">
    <property type="entry name" value="PLD"/>
    <property type="match status" value="1"/>
</dbReference>
<name>A0ABU9D618_9PROT</name>
<dbReference type="SMART" id="SM00155">
    <property type="entry name" value="PLDc"/>
    <property type="match status" value="1"/>
</dbReference>
<evidence type="ECO:0000256" key="4">
    <source>
        <dbReference type="ARBA" id="ARBA00022801"/>
    </source>
</evidence>
<accession>A0ABU9D618</accession>
<dbReference type="RefSeq" id="WP_341369353.1">
    <property type="nucleotide sequence ID" value="NZ_JBBPCO010000001.1"/>
</dbReference>
<dbReference type="EC" id="3.1.4.4" evidence="3"/>
<comment type="catalytic activity">
    <reaction evidence="1">
        <text>a 1,2-diacyl-sn-glycero-3-phosphocholine + H2O = a 1,2-diacyl-sn-glycero-3-phosphate + choline + H(+)</text>
        <dbReference type="Rhea" id="RHEA:14445"/>
        <dbReference type="ChEBI" id="CHEBI:15354"/>
        <dbReference type="ChEBI" id="CHEBI:15377"/>
        <dbReference type="ChEBI" id="CHEBI:15378"/>
        <dbReference type="ChEBI" id="CHEBI:57643"/>
        <dbReference type="ChEBI" id="CHEBI:58608"/>
        <dbReference type="EC" id="3.1.4.4"/>
    </reaction>
</comment>
<proteinExistence type="inferred from homology"/>
<evidence type="ECO:0000256" key="3">
    <source>
        <dbReference type="ARBA" id="ARBA00012027"/>
    </source>
</evidence>
<comment type="caution">
    <text evidence="8">The sequence shown here is derived from an EMBL/GenBank/DDBJ whole genome shotgun (WGS) entry which is preliminary data.</text>
</comment>
<dbReference type="Proteomes" id="UP001446205">
    <property type="component" value="Unassembled WGS sequence"/>
</dbReference>
<dbReference type="Pfam" id="PF13091">
    <property type="entry name" value="PLDc_2"/>
    <property type="match status" value="1"/>
</dbReference>
<dbReference type="Gene3D" id="3.30.870.10">
    <property type="entry name" value="Endonuclease Chain A"/>
    <property type="match status" value="1"/>
</dbReference>
<evidence type="ECO:0000256" key="6">
    <source>
        <dbReference type="ARBA" id="ARBA00023098"/>
    </source>
</evidence>
<dbReference type="CDD" id="cd09170">
    <property type="entry name" value="PLDc_Nuc"/>
    <property type="match status" value="1"/>
</dbReference>
<protein>
    <recommendedName>
        <fullName evidence="3">phospholipase D</fullName>
        <ecNumber evidence="3">3.1.4.4</ecNumber>
    </recommendedName>
</protein>
<evidence type="ECO:0000313" key="9">
    <source>
        <dbReference type="Proteomes" id="UP001446205"/>
    </source>
</evidence>
<dbReference type="InterPro" id="IPR051406">
    <property type="entry name" value="PLD_domain"/>
</dbReference>
<dbReference type="SUPFAM" id="SSF56024">
    <property type="entry name" value="Phospholipase D/nuclease"/>
    <property type="match status" value="1"/>
</dbReference>